<feature type="coiled-coil region" evidence="4">
    <location>
        <begin position="324"/>
        <end position="351"/>
    </location>
</feature>
<keyword evidence="2" id="KW-0488">Methylation</keyword>
<dbReference type="GO" id="GO:0005743">
    <property type="term" value="C:mitochondrial inner membrane"/>
    <property type="evidence" value="ECO:0007669"/>
    <property type="project" value="EnsemblFungi"/>
</dbReference>
<dbReference type="SUPFAM" id="SSF75620">
    <property type="entry name" value="Release factor"/>
    <property type="match status" value="1"/>
</dbReference>
<dbReference type="GO" id="GO:0003747">
    <property type="term" value="F:translation release factor activity"/>
    <property type="evidence" value="ECO:0007669"/>
    <property type="project" value="EnsemblFungi"/>
</dbReference>
<organism evidence="6 7">
    <name type="scientific">Exophiala aquamarina CBS 119918</name>
    <dbReference type="NCBI Taxonomy" id="1182545"/>
    <lineage>
        <taxon>Eukaryota</taxon>
        <taxon>Fungi</taxon>
        <taxon>Dikarya</taxon>
        <taxon>Ascomycota</taxon>
        <taxon>Pezizomycotina</taxon>
        <taxon>Eurotiomycetes</taxon>
        <taxon>Chaetothyriomycetidae</taxon>
        <taxon>Chaetothyriales</taxon>
        <taxon>Herpotrichiellaceae</taxon>
        <taxon>Exophiala</taxon>
    </lineage>
</organism>
<dbReference type="InterPro" id="IPR005139">
    <property type="entry name" value="PCRF"/>
</dbReference>
<dbReference type="EMBL" id="AMGV01000001">
    <property type="protein sequence ID" value="KEF62977.1"/>
    <property type="molecule type" value="Genomic_DNA"/>
</dbReference>
<dbReference type="InterPro" id="IPR045853">
    <property type="entry name" value="Pep_chain_release_fac_I_sf"/>
</dbReference>
<feature type="domain" description="Prokaryotic-type class I peptide chain release factors" evidence="5">
    <location>
        <begin position="197"/>
        <end position="213"/>
    </location>
</feature>
<dbReference type="PROSITE" id="PS00745">
    <property type="entry name" value="RF_PROK_I"/>
    <property type="match status" value="1"/>
</dbReference>
<dbReference type="Gene3D" id="3.30.70.1660">
    <property type="match status" value="1"/>
</dbReference>
<keyword evidence="4" id="KW-0175">Coiled coil</keyword>
<dbReference type="Proteomes" id="UP000027920">
    <property type="component" value="Unassembled WGS sequence"/>
</dbReference>
<dbReference type="OrthoDB" id="2019491at2759"/>
<dbReference type="STRING" id="1182545.A0A072PT94"/>
<protein>
    <submittedName>
        <fullName evidence="6">Peptide chain release factor 1</fullName>
    </submittedName>
</protein>
<dbReference type="PANTHER" id="PTHR43804:SF7">
    <property type="entry name" value="LD18447P"/>
    <property type="match status" value="1"/>
</dbReference>
<dbReference type="Gene3D" id="3.30.160.20">
    <property type="match status" value="1"/>
</dbReference>
<dbReference type="GeneID" id="25275901"/>
<dbReference type="VEuPathDB" id="FungiDB:A1O9_00952"/>
<dbReference type="Pfam" id="PF00472">
    <property type="entry name" value="RF-1"/>
    <property type="match status" value="1"/>
</dbReference>
<reference evidence="6 7" key="1">
    <citation type="submission" date="2013-03" db="EMBL/GenBank/DDBJ databases">
        <title>The Genome Sequence of Exophiala aquamarina CBS 119918.</title>
        <authorList>
            <consortium name="The Broad Institute Genomics Platform"/>
            <person name="Cuomo C."/>
            <person name="de Hoog S."/>
            <person name="Gorbushina A."/>
            <person name="Walker B."/>
            <person name="Young S.K."/>
            <person name="Zeng Q."/>
            <person name="Gargeya S."/>
            <person name="Fitzgerald M."/>
            <person name="Haas B."/>
            <person name="Abouelleil A."/>
            <person name="Allen A.W."/>
            <person name="Alvarado L."/>
            <person name="Arachchi H.M."/>
            <person name="Berlin A.M."/>
            <person name="Chapman S.B."/>
            <person name="Gainer-Dewar J."/>
            <person name="Goldberg J."/>
            <person name="Griggs A."/>
            <person name="Gujja S."/>
            <person name="Hansen M."/>
            <person name="Howarth C."/>
            <person name="Imamovic A."/>
            <person name="Ireland A."/>
            <person name="Larimer J."/>
            <person name="McCowan C."/>
            <person name="Murphy C."/>
            <person name="Pearson M."/>
            <person name="Poon T.W."/>
            <person name="Priest M."/>
            <person name="Roberts A."/>
            <person name="Saif S."/>
            <person name="Shea T."/>
            <person name="Sisk P."/>
            <person name="Sykes S."/>
            <person name="Wortman J."/>
            <person name="Nusbaum C."/>
            <person name="Birren B."/>
        </authorList>
    </citation>
    <scope>NUCLEOTIDE SEQUENCE [LARGE SCALE GENOMIC DNA]</scope>
    <source>
        <strain evidence="6 7">CBS 119918</strain>
    </source>
</reference>
<proteinExistence type="inferred from homology"/>
<sequence>MGSCASCKKKSLDELQGLLQDPSSDAEIRSLARADIEATTASIPSLALQLKNSLIPTHPFAGMPCLIELHPGAGGSEASLFAQSLLEMYKSFCARMGWPASLAQYQSDGAEGETALSEALLEINHPGSYDILRTEAGVHRVQRVPATEKKGRTHTSAVSVLVLPSLPESGAENDLNYEDPNSDYYVSVTEVRSETMRARGAGGQHVNKTDSAVRLTHMPTGIVVAMQESRSQHKNREKAWQVLRSKLAQKRREEREAKVIAVRRAVMGGVGKMGREDKVRTYNFSQNRVTDHRSGKETLDLDGVLGGGLALEGIMDSVREWMGENEIKGLLAEEELKRREQEEEKKNSTGN</sequence>
<dbReference type="FunFam" id="3.30.160.20:FF:000070">
    <property type="entry name" value="Related to MRF1-peptide chain release factor, mitochondrial"/>
    <property type="match status" value="1"/>
</dbReference>
<dbReference type="HOGENOM" id="CLU_036856_0_8_1"/>
<name>A0A072PT94_9EURO</name>
<dbReference type="GO" id="GO:0070126">
    <property type="term" value="P:mitochondrial translational termination"/>
    <property type="evidence" value="ECO:0007669"/>
    <property type="project" value="EnsemblFungi"/>
</dbReference>
<dbReference type="InterPro" id="IPR000352">
    <property type="entry name" value="Pep_chain_release_fac_I"/>
</dbReference>
<evidence type="ECO:0000256" key="1">
    <source>
        <dbReference type="ARBA" id="ARBA00010835"/>
    </source>
</evidence>
<evidence type="ECO:0000313" key="6">
    <source>
        <dbReference type="EMBL" id="KEF62977.1"/>
    </source>
</evidence>
<dbReference type="AlphaFoldDB" id="A0A072PT94"/>
<dbReference type="PANTHER" id="PTHR43804">
    <property type="entry name" value="LD18447P"/>
    <property type="match status" value="1"/>
</dbReference>
<dbReference type="Pfam" id="PF03462">
    <property type="entry name" value="PCRF"/>
    <property type="match status" value="1"/>
</dbReference>
<comment type="similarity">
    <text evidence="1">Belongs to the prokaryotic/mitochondrial release factor family.</text>
</comment>
<evidence type="ECO:0000313" key="7">
    <source>
        <dbReference type="Proteomes" id="UP000027920"/>
    </source>
</evidence>
<comment type="caution">
    <text evidence="6">The sequence shown here is derived from an EMBL/GenBank/DDBJ whole genome shotgun (WGS) entry which is preliminary data.</text>
</comment>
<dbReference type="Gene3D" id="6.10.140.1950">
    <property type="match status" value="1"/>
</dbReference>
<dbReference type="InterPro" id="IPR050057">
    <property type="entry name" value="Prokaryotic/Mito_RF"/>
</dbReference>
<evidence type="ECO:0000256" key="3">
    <source>
        <dbReference type="ARBA" id="ARBA00022917"/>
    </source>
</evidence>
<dbReference type="SMART" id="SM00937">
    <property type="entry name" value="PCRF"/>
    <property type="match status" value="1"/>
</dbReference>
<evidence type="ECO:0000259" key="5">
    <source>
        <dbReference type="PROSITE" id="PS00745"/>
    </source>
</evidence>
<dbReference type="RefSeq" id="XP_013265567.1">
    <property type="nucleotide sequence ID" value="XM_013410113.1"/>
</dbReference>
<accession>A0A072PT94</accession>
<gene>
    <name evidence="6" type="ORF">A1O9_00952</name>
</gene>
<evidence type="ECO:0000256" key="2">
    <source>
        <dbReference type="ARBA" id="ARBA00022481"/>
    </source>
</evidence>
<keyword evidence="7" id="KW-1185">Reference proteome</keyword>
<keyword evidence="3" id="KW-0648">Protein biosynthesis</keyword>
<evidence type="ECO:0000256" key="4">
    <source>
        <dbReference type="SAM" id="Coils"/>
    </source>
</evidence>